<dbReference type="SMART" id="SM00852">
    <property type="entry name" value="MoCF_biosynth"/>
    <property type="match status" value="1"/>
</dbReference>
<dbReference type="Pfam" id="PF18146">
    <property type="entry name" value="CinA_KH"/>
    <property type="match status" value="1"/>
</dbReference>
<proteinExistence type="inferred from homology"/>
<dbReference type="InterPro" id="IPR050101">
    <property type="entry name" value="CinA"/>
</dbReference>
<evidence type="ECO:0000313" key="4">
    <source>
        <dbReference type="Proteomes" id="UP000464657"/>
    </source>
</evidence>
<dbReference type="NCBIfam" id="TIGR00177">
    <property type="entry name" value="molyb_syn"/>
    <property type="match status" value="1"/>
</dbReference>
<reference evidence="3 4" key="1">
    <citation type="journal article" date="2013" name="Int. J. Syst. Evol. Microbiol.">
        <title>Kordia antarctica sp. nov., isolated from Antarctic seawater.</title>
        <authorList>
            <person name="Baek K."/>
            <person name="Choi A."/>
            <person name="Kang I."/>
            <person name="Lee K."/>
            <person name="Cho J.C."/>
        </authorList>
    </citation>
    <scope>NUCLEOTIDE SEQUENCE [LARGE SCALE GENOMIC DNA]</scope>
    <source>
        <strain evidence="3 4">IMCC3317</strain>
    </source>
</reference>
<dbReference type="SUPFAM" id="SSF142433">
    <property type="entry name" value="CinA-like"/>
    <property type="match status" value="1"/>
</dbReference>
<evidence type="ECO:0000256" key="1">
    <source>
        <dbReference type="HAMAP-Rule" id="MF_00226"/>
    </source>
</evidence>
<dbReference type="Gene3D" id="3.90.950.20">
    <property type="entry name" value="CinA-like"/>
    <property type="match status" value="1"/>
</dbReference>
<gene>
    <name evidence="3" type="primary">pncC</name>
    <name evidence="3" type="ORF">IMCC3317_42110</name>
</gene>
<evidence type="ECO:0000313" key="3">
    <source>
        <dbReference type="EMBL" id="QHI38811.1"/>
    </source>
</evidence>
<keyword evidence="4" id="KW-1185">Reference proteome</keyword>
<dbReference type="PANTHER" id="PTHR13939">
    <property type="entry name" value="NICOTINAMIDE-NUCLEOTIDE AMIDOHYDROLASE PNCC"/>
    <property type="match status" value="1"/>
</dbReference>
<dbReference type="InterPro" id="IPR036425">
    <property type="entry name" value="MoaB/Mog-like_dom_sf"/>
</dbReference>
<dbReference type="OrthoDB" id="9801454at2"/>
<dbReference type="InterPro" id="IPR008136">
    <property type="entry name" value="CinA_C"/>
</dbReference>
<dbReference type="Pfam" id="PF02464">
    <property type="entry name" value="CinA"/>
    <property type="match status" value="1"/>
</dbReference>
<name>A0A7L4ZQL2_9FLAO</name>
<dbReference type="NCBIfam" id="TIGR00199">
    <property type="entry name" value="PncC_domain"/>
    <property type="match status" value="1"/>
</dbReference>
<dbReference type="Gene3D" id="3.30.70.2860">
    <property type="match status" value="1"/>
</dbReference>
<accession>A0A7L4ZQL2</accession>
<dbReference type="Pfam" id="PF00994">
    <property type="entry name" value="MoCF_biosynth"/>
    <property type="match status" value="1"/>
</dbReference>
<dbReference type="SUPFAM" id="SSF53218">
    <property type="entry name" value="Molybdenum cofactor biosynthesis proteins"/>
    <property type="match status" value="1"/>
</dbReference>
<dbReference type="InterPro" id="IPR001453">
    <property type="entry name" value="MoaB/Mog_dom"/>
</dbReference>
<dbReference type="InterPro" id="IPR041424">
    <property type="entry name" value="CinA_KH"/>
</dbReference>
<dbReference type="NCBIfam" id="NF001813">
    <property type="entry name" value="PRK00549.1"/>
    <property type="match status" value="1"/>
</dbReference>
<dbReference type="HAMAP" id="MF_00226_B">
    <property type="entry name" value="CinA_B"/>
    <property type="match status" value="1"/>
</dbReference>
<organism evidence="3 4">
    <name type="scientific">Kordia antarctica</name>
    <dbReference type="NCBI Taxonomy" id="1218801"/>
    <lineage>
        <taxon>Bacteria</taxon>
        <taxon>Pseudomonadati</taxon>
        <taxon>Bacteroidota</taxon>
        <taxon>Flavobacteriia</taxon>
        <taxon>Flavobacteriales</taxon>
        <taxon>Flavobacteriaceae</taxon>
        <taxon>Kordia</taxon>
    </lineage>
</organism>
<evidence type="ECO:0000259" key="2">
    <source>
        <dbReference type="SMART" id="SM00852"/>
    </source>
</evidence>
<dbReference type="KEGG" id="kan:IMCC3317_42110"/>
<dbReference type="Proteomes" id="UP000464657">
    <property type="component" value="Chromosome"/>
</dbReference>
<dbReference type="InterPro" id="IPR036653">
    <property type="entry name" value="CinA-like_C"/>
</dbReference>
<dbReference type="AlphaFoldDB" id="A0A7L4ZQL2"/>
<dbReference type="GO" id="GO:0016787">
    <property type="term" value="F:hydrolase activity"/>
    <property type="evidence" value="ECO:0007669"/>
    <property type="project" value="UniProtKB-KW"/>
</dbReference>
<keyword evidence="3" id="KW-0378">Hydrolase</keyword>
<comment type="similarity">
    <text evidence="1">Belongs to the CinA family.</text>
</comment>
<protein>
    <recommendedName>
        <fullName evidence="1">CinA-like protein</fullName>
    </recommendedName>
</protein>
<dbReference type="Gene3D" id="3.40.980.10">
    <property type="entry name" value="MoaB/Mog-like domain"/>
    <property type="match status" value="1"/>
</dbReference>
<dbReference type="PANTHER" id="PTHR13939:SF0">
    <property type="entry name" value="NMN AMIDOHYDROLASE-LIKE PROTEIN YFAY"/>
    <property type="match status" value="1"/>
</dbReference>
<dbReference type="PIRSF" id="PIRSF006728">
    <property type="entry name" value="CinA"/>
    <property type="match status" value="1"/>
</dbReference>
<sequence length="418" mass="45291">MIAEIITIGDEILIGQIVDTNSVFISKALNEIGVSVHQITSIQDDKQHILEALEAAKAKADVVLITGGLGPTKDDITKHTLCEYFEDELIQNTDVLAHIEELFAKYITSSTISTMNRDQALVPSKAQILMNEYGTAPGMWLVKDNTVFISMPGVPYEMRGLMTNHIIPKLQAEFERPFIYHKTILTYGMGESSIAMKIEDWENNLPENVKLAYLPSFGKVRLRLTGKGKDKAQITTAVDEYAQKLYPIIGDIIQGIEGESNIITQIGTLLVAKGHTLAAAESCTGGRVAAEITHESGVSAFFNGSAVVYATQSKIDLLGVSKALIDKHSVVSAEVVEAMAKGAKKVYHSDYAIATTGNAGPSKGNSDAEVGTVFIGIATPSGIISKEFNFGQPREKVVNKAVTKAFQMLLEEILKNSK</sequence>
<feature type="domain" description="MoaB/Mog" evidence="2">
    <location>
        <begin position="4"/>
        <end position="173"/>
    </location>
</feature>
<dbReference type="InterPro" id="IPR008135">
    <property type="entry name" value="Competence-induced_CinA"/>
</dbReference>
<dbReference type="EMBL" id="CP019288">
    <property type="protein sequence ID" value="QHI38811.1"/>
    <property type="molecule type" value="Genomic_DNA"/>
</dbReference>
<dbReference type="CDD" id="cd00885">
    <property type="entry name" value="cinA"/>
    <property type="match status" value="1"/>
</dbReference>
<dbReference type="RefSeq" id="WP_160131338.1">
    <property type="nucleotide sequence ID" value="NZ_CP019288.1"/>
</dbReference>
<dbReference type="NCBIfam" id="TIGR00200">
    <property type="entry name" value="cinA_nterm"/>
    <property type="match status" value="1"/>
</dbReference>